<proteinExistence type="predicted"/>
<reference evidence="1 2" key="1">
    <citation type="journal article" date="2019" name="Commun. Biol.">
        <title>The bagworm genome reveals a unique fibroin gene that provides high tensile strength.</title>
        <authorList>
            <person name="Kono N."/>
            <person name="Nakamura H."/>
            <person name="Ohtoshi R."/>
            <person name="Tomita M."/>
            <person name="Numata K."/>
            <person name="Arakawa K."/>
        </authorList>
    </citation>
    <scope>NUCLEOTIDE SEQUENCE [LARGE SCALE GENOMIC DNA]</scope>
</reference>
<gene>
    <name evidence="1" type="ORF">EVAR_38739_1</name>
</gene>
<dbReference type="AlphaFoldDB" id="A0A4C1YPU4"/>
<comment type="caution">
    <text evidence="1">The sequence shown here is derived from an EMBL/GenBank/DDBJ whole genome shotgun (WGS) entry which is preliminary data.</text>
</comment>
<evidence type="ECO:0000313" key="2">
    <source>
        <dbReference type="Proteomes" id="UP000299102"/>
    </source>
</evidence>
<accession>A0A4C1YPU4</accession>
<sequence>MLWSTWLQDEKGSAPSVRYHTLTEYRIEVIFPAPSFSLVSKSSGETSPSTIPLSSPPDILFLPKRSAAALTTLLDFRVSMDGGFLITPPSRSDTLLQTIYFRLRDLDLKTSTLARCALDDVIKAEPTSPMR</sequence>
<name>A0A4C1YPU4_EUMVA</name>
<keyword evidence="2" id="KW-1185">Reference proteome</keyword>
<organism evidence="1 2">
    <name type="scientific">Eumeta variegata</name>
    <name type="common">Bagworm moth</name>
    <name type="synonym">Eumeta japonica</name>
    <dbReference type="NCBI Taxonomy" id="151549"/>
    <lineage>
        <taxon>Eukaryota</taxon>
        <taxon>Metazoa</taxon>
        <taxon>Ecdysozoa</taxon>
        <taxon>Arthropoda</taxon>
        <taxon>Hexapoda</taxon>
        <taxon>Insecta</taxon>
        <taxon>Pterygota</taxon>
        <taxon>Neoptera</taxon>
        <taxon>Endopterygota</taxon>
        <taxon>Lepidoptera</taxon>
        <taxon>Glossata</taxon>
        <taxon>Ditrysia</taxon>
        <taxon>Tineoidea</taxon>
        <taxon>Psychidae</taxon>
        <taxon>Oiketicinae</taxon>
        <taxon>Eumeta</taxon>
    </lineage>
</organism>
<dbReference type="Proteomes" id="UP000299102">
    <property type="component" value="Unassembled WGS sequence"/>
</dbReference>
<evidence type="ECO:0000313" key="1">
    <source>
        <dbReference type="EMBL" id="GBP77160.1"/>
    </source>
</evidence>
<protein>
    <submittedName>
        <fullName evidence="1">Uncharacterized protein</fullName>
    </submittedName>
</protein>
<dbReference type="EMBL" id="BGZK01001319">
    <property type="protein sequence ID" value="GBP77160.1"/>
    <property type="molecule type" value="Genomic_DNA"/>
</dbReference>